<dbReference type="Pfam" id="PF00501">
    <property type="entry name" value="AMP-binding"/>
    <property type="match status" value="1"/>
</dbReference>
<protein>
    <submittedName>
        <fullName evidence="2">Long-chain fatty acid--CoA ligase</fullName>
    </submittedName>
</protein>
<sequence length="468" mass="51742">MAASGITDQTTLVDRLLFWRDQQGDTDAFVFYDSNIKRFALTRKELVDLASRFAYILKSSGIGHHDVVANTLSNSLERVVTDMGIILAGAAPINAIPSLTSGEVFFSTSRRSEAKAVIIYPCASDNSDWKLIKEGIDDAAQYSDAKSGKKGAATVNENKERDSTYKGLIFDYRSERAPTLKKAVLISRCSSWQRQELPEVPNFLQFLQEQPEKNSYVEKAVIPTDNGFLFTTTGTTGMQKIVPRSHSLLLKLSTVMSQMSPGTLPAMFYTTNLGWNSGFPFMFYLFGSTIMMIDELDAPENVEHEVINTDLKAPLDLIKKNEEKESKENGNAVALKRPEVKNIYAEKSLKDQLVLYDRYWCIMKKERIRFAYLSPDEITGMAAAAEATAGGGGGESREKLLLVVTGGLPIKHCIVSSALKSVSHAITIGYGMTEAVDGKQVEAWRSTKGTEKTGLYVRGIISKKVCRT</sequence>
<dbReference type="AlphaFoldDB" id="A0AAV4EMN3"/>
<dbReference type="GO" id="GO:0016405">
    <property type="term" value="F:CoA-ligase activity"/>
    <property type="evidence" value="ECO:0007669"/>
    <property type="project" value="TreeGrafter"/>
</dbReference>
<accession>A0AAV4EMN3</accession>
<comment type="caution">
    <text evidence="2">The sequence shown here is derived from an EMBL/GenBank/DDBJ whole genome shotgun (WGS) entry which is preliminary data.</text>
</comment>
<dbReference type="Proteomes" id="UP000762676">
    <property type="component" value="Unassembled WGS sequence"/>
</dbReference>
<gene>
    <name evidence="2" type="ORF">ElyMa_003578100</name>
</gene>
<dbReference type="InterPro" id="IPR042099">
    <property type="entry name" value="ANL_N_sf"/>
</dbReference>
<dbReference type="SUPFAM" id="SSF56801">
    <property type="entry name" value="Acetyl-CoA synthetase-like"/>
    <property type="match status" value="1"/>
</dbReference>
<dbReference type="Gene3D" id="3.40.50.12780">
    <property type="entry name" value="N-terminal domain of ligase-like"/>
    <property type="match status" value="1"/>
</dbReference>
<organism evidence="2 3">
    <name type="scientific">Elysia marginata</name>
    <dbReference type="NCBI Taxonomy" id="1093978"/>
    <lineage>
        <taxon>Eukaryota</taxon>
        <taxon>Metazoa</taxon>
        <taxon>Spiralia</taxon>
        <taxon>Lophotrochozoa</taxon>
        <taxon>Mollusca</taxon>
        <taxon>Gastropoda</taxon>
        <taxon>Heterobranchia</taxon>
        <taxon>Euthyneura</taxon>
        <taxon>Panpulmonata</taxon>
        <taxon>Sacoglossa</taxon>
        <taxon>Placobranchoidea</taxon>
        <taxon>Plakobranchidae</taxon>
        <taxon>Elysia</taxon>
    </lineage>
</organism>
<reference evidence="2 3" key="1">
    <citation type="journal article" date="2021" name="Elife">
        <title>Chloroplast acquisition without the gene transfer in kleptoplastic sea slugs, Plakobranchus ocellatus.</title>
        <authorList>
            <person name="Maeda T."/>
            <person name="Takahashi S."/>
            <person name="Yoshida T."/>
            <person name="Shimamura S."/>
            <person name="Takaki Y."/>
            <person name="Nagai Y."/>
            <person name="Toyoda A."/>
            <person name="Suzuki Y."/>
            <person name="Arimoto A."/>
            <person name="Ishii H."/>
            <person name="Satoh N."/>
            <person name="Nishiyama T."/>
            <person name="Hasebe M."/>
            <person name="Maruyama T."/>
            <person name="Minagawa J."/>
            <person name="Obokata J."/>
            <person name="Shigenobu S."/>
        </authorList>
    </citation>
    <scope>NUCLEOTIDE SEQUENCE [LARGE SCALE GENOMIC DNA]</scope>
</reference>
<dbReference type="PANTHER" id="PTHR24096">
    <property type="entry name" value="LONG-CHAIN-FATTY-ACID--COA LIGASE"/>
    <property type="match status" value="1"/>
</dbReference>
<keyword evidence="2" id="KW-0436">Ligase</keyword>
<dbReference type="InterPro" id="IPR000873">
    <property type="entry name" value="AMP-dep_synth/lig_dom"/>
</dbReference>
<dbReference type="EMBL" id="BMAT01007333">
    <property type="protein sequence ID" value="GFR62277.1"/>
    <property type="molecule type" value="Genomic_DNA"/>
</dbReference>
<evidence type="ECO:0000313" key="2">
    <source>
        <dbReference type="EMBL" id="GFR62277.1"/>
    </source>
</evidence>
<proteinExistence type="predicted"/>
<name>A0AAV4EMN3_9GAST</name>
<feature type="domain" description="AMP-dependent synthetase/ligase" evidence="1">
    <location>
        <begin position="22"/>
        <end position="299"/>
    </location>
</feature>
<evidence type="ECO:0000259" key="1">
    <source>
        <dbReference type="Pfam" id="PF00501"/>
    </source>
</evidence>
<evidence type="ECO:0000313" key="3">
    <source>
        <dbReference type="Proteomes" id="UP000762676"/>
    </source>
</evidence>
<keyword evidence="3" id="KW-1185">Reference proteome</keyword>